<keyword evidence="2" id="KW-1185">Reference proteome</keyword>
<comment type="caution">
    <text evidence="1">The sequence shown here is derived from an EMBL/GenBank/DDBJ whole genome shotgun (WGS) entry which is preliminary data.</text>
</comment>
<reference evidence="1 2" key="1">
    <citation type="submission" date="2016-02" db="EMBL/GenBank/DDBJ databases">
        <title>Genome analysis of coral dinoflagellate symbionts highlights evolutionary adaptations to a symbiotic lifestyle.</title>
        <authorList>
            <person name="Aranda M."/>
            <person name="Li Y."/>
            <person name="Liew Y.J."/>
            <person name="Baumgarten S."/>
            <person name="Simakov O."/>
            <person name="Wilson M."/>
            <person name="Piel J."/>
            <person name="Ashoor H."/>
            <person name="Bougouffa S."/>
            <person name="Bajic V.B."/>
            <person name="Ryu T."/>
            <person name="Ravasi T."/>
            <person name="Bayer T."/>
            <person name="Micklem G."/>
            <person name="Kim H."/>
            <person name="Bhak J."/>
            <person name="Lajeunesse T.C."/>
            <person name="Voolstra C.R."/>
        </authorList>
    </citation>
    <scope>NUCLEOTIDE SEQUENCE [LARGE SCALE GENOMIC DNA]</scope>
    <source>
        <strain evidence="1 2">CCMP2467</strain>
    </source>
</reference>
<gene>
    <name evidence="1" type="ORF">AK812_SmicGene7410</name>
</gene>
<dbReference type="Proteomes" id="UP000186817">
    <property type="component" value="Unassembled WGS sequence"/>
</dbReference>
<accession>A0A1Q9ENQ9</accession>
<sequence>MVLQYGRWFEKEKILITPMAPFMWAWPAGKPADAPYWGAMYGQTTTMVGARILCGTGLPRPPSPATYSLKFSGEDLTYAVIQAGHDLTQDMVNVGSLLPPCSCLTCLRGKFTLELQPSTLQEPGSHWKRGIWWGPGTCTFCPFGGYNFVKVIRGDGEPNEPYYSEFLKYMDEIKLFTWSGFPDSERQSPDFRTLEEAVELQVILHRIPTKNRNTKPIAAEDLASALEAHPSWNCLPLAADSTAGALPPAHPALGFRGNESSRFDWFLVFDDGGFPLAASWSGG</sequence>
<proteinExistence type="predicted"/>
<name>A0A1Q9ENQ9_SYMMI</name>
<dbReference type="EMBL" id="LSRX01000105">
    <property type="protein sequence ID" value="OLQ09018.1"/>
    <property type="molecule type" value="Genomic_DNA"/>
</dbReference>
<protein>
    <submittedName>
        <fullName evidence="1">Uncharacterized protein</fullName>
    </submittedName>
</protein>
<organism evidence="1 2">
    <name type="scientific">Symbiodinium microadriaticum</name>
    <name type="common">Dinoflagellate</name>
    <name type="synonym">Zooxanthella microadriatica</name>
    <dbReference type="NCBI Taxonomy" id="2951"/>
    <lineage>
        <taxon>Eukaryota</taxon>
        <taxon>Sar</taxon>
        <taxon>Alveolata</taxon>
        <taxon>Dinophyceae</taxon>
        <taxon>Suessiales</taxon>
        <taxon>Symbiodiniaceae</taxon>
        <taxon>Symbiodinium</taxon>
    </lineage>
</organism>
<dbReference type="AlphaFoldDB" id="A0A1Q9ENQ9"/>
<evidence type="ECO:0000313" key="1">
    <source>
        <dbReference type="EMBL" id="OLQ09018.1"/>
    </source>
</evidence>
<evidence type="ECO:0000313" key="2">
    <source>
        <dbReference type="Proteomes" id="UP000186817"/>
    </source>
</evidence>
<dbReference type="OrthoDB" id="437756at2759"/>